<dbReference type="EMBL" id="FMAC01000005">
    <property type="protein sequence ID" value="SCB24890.1"/>
    <property type="molecule type" value="Genomic_DNA"/>
</dbReference>
<accession>A0A1C3VAM2</accession>
<protein>
    <submittedName>
        <fullName evidence="1">Uncharacterized protein</fullName>
    </submittedName>
</protein>
<organism evidence="1 2">
    <name type="scientific">Rhizobium hainanense</name>
    <dbReference type="NCBI Taxonomy" id="52131"/>
    <lineage>
        <taxon>Bacteria</taxon>
        <taxon>Pseudomonadati</taxon>
        <taxon>Pseudomonadota</taxon>
        <taxon>Alphaproteobacteria</taxon>
        <taxon>Hyphomicrobiales</taxon>
        <taxon>Rhizobiaceae</taxon>
        <taxon>Rhizobium/Agrobacterium group</taxon>
        <taxon>Rhizobium</taxon>
    </lineage>
</organism>
<dbReference type="OrthoDB" id="8389891at2"/>
<sequence length="193" mass="21264">MQTWLTYENGSLNPHVSRVGVFWDVSGMLPGAMPVLWAAIERCLYGWHHPLCIGWEPAFLIRDSYGNECPLRPGFYNPDTGTRIDGPHGHGLRSGFLLSQSVPRPDLSLCICRDSRPIAEMPLGHAGSWAMSLPDRLKFQIDCKSELRGRVADTCGTSFALSGLQALRVQLRGGTPGPRATPLTFVSYRAEPT</sequence>
<dbReference type="Proteomes" id="UP000186228">
    <property type="component" value="Unassembled WGS sequence"/>
</dbReference>
<reference evidence="2" key="1">
    <citation type="submission" date="2016-08" db="EMBL/GenBank/DDBJ databases">
        <authorList>
            <person name="Varghese N."/>
            <person name="Submissions Spin"/>
        </authorList>
    </citation>
    <scope>NUCLEOTIDE SEQUENCE [LARGE SCALE GENOMIC DNA]</scope>
    <source>
        <strain evidence="2">CCBAU 57015</strain>
    </source>
</reference>
<dbReference type="RefSeq" id="WP_075853981.1">
    <property type="nucleotide sequence ID" value="NZ_FMAC01000005.1"/>
</dbReference>
<gene>
    <name evidence="1" type="ORF">GA0061100_105168</name>
</gene>
<dbReference type="AlphaFoldDB" id="A0A1C3VAM2"/>
<keyword evidence="2" id="KW-1185">Reference proteome</keyword>
<proteinExistence type="predicted"/>
<evidence type="ECO:0000313" key="1">
    <source>
        <dbReference type="EMBL" id="SCB24890.1"/>
    </source>
</evidence>
<dbReference type="STRING" id="52131.GA0061100_105168"/>
<name>A0A1C3VAM2_9HYPH</name>
<evidence type="ECO:0000313" key="2">
    <source>
        <dbReference type="Proteomes" id="UP000186228"/>
    </source>
</evidence>